<sequence>MFKIFSIVLLAIAANCQLLRDEERPTRYVLPYSGLSGGEEPEAAEEKNYYKPNRRSERIPATSYQYDDAEEEYYRPQPQSRQKAESDSYSSRYQPSHKDYEEILKNNHLVRLRVAAKKQSQPSQSQPQQPVEQYLKEVNPTTKTAYQRPLNYLRFNSQSALKQQEQSEETPLKQQSYRYLLQPEPQQQKSYQQYQYESQQDSIKPVQQKTPHFNLVAYQNALIAQQKLLAAAENSQEENQSKSSLYVPQNVKKAKKQKTTPSRQSSQQYDYYPQVPPQRPNYTPESPRYPQSLPSRNAYQKSEANYQVEDPLLYPEPKELEYQTQAPARSSKQRTTRLPRRKPKYQTEEPEEYQPASDDQGFDYQPSSLKYQDEPTYRRPLPRPSKPAKYEEPSEAKDDYLYQPLPKYQQNTPRRPQYSPEAGRYLSRQQYRDESKQLPQYQAADLAYQPTAEVAVRQVGRGPSVSYRQTYPQYQYDRRQQIATPLPKTRYFNSLEYQNEEDSSDYITQKMRPSTQYKYTRQSNTLKLAPVRSYEVEEASEETVIVPQYQKEQGKYRPENVIKKKGLHYPRRKKPTYLNGQMFREEVKKPRYYQLEDLVTQPSSKTTLRYSPNQPFLIVVYDD</sequence>
<protein>
    <submittedName>
        <fullName evidence="3">Uncharacterized protein</fullName>
    </submittedName>
</protein>
<feature type="region of interest" description="Disordered" evidence="1">
    <location>
        <begin position="32"/>
        <end position="95"/>
    </location>
</feature>
<feature type="region of interest" description="Disordered" evidence="1">
    <location>
        <begin position="234"/>
        <end position="420"/>
    </location>
</feature>
<feature type="chain" id="PRO_5007310508" evidence="2">
    <location>
        <begin position="17"/>
        <end position="623"/>
    </location>
</feature>
<name>D6W6Z3_TRICA</name>
<dbReference type="InParanoid" id="D6W6Z3"/>
<feature type="compositionally biased region" description="Basic and acidic residues" evidence="1">
    <location>
        <begin position="44"/>
        <end position="58"/>
    </location>
</feature>
<dbReference type="EMBL" id="KQ971307">
    <property type="protein sequence ID" value="EFA11436.2"/>
    <property type="molecule type" value="Genomic_DNA"/>
</dbReference>
<proteinExistence type="predicted"/>
<feature type="compositionally biased region" description="Polar residues" evidence="1">
    <location>
        <begin position="77"/>
        <end position="94"/>
    </location>
</feature>
<organism evidence="3 4">
    <name type="scientific">Tribolium castaneum</name>
    <name type="common">Red flour beetle</name>
    <dbReference type="NCBI Taxonomy" id="7070"/>
    <lineage>
        <taxon>Eukaryota</taxon>
        <taxon>Metazoa</taxon>
        <taxon>Ecdysozoa</taxon>
        <taxon>Arthropoda</taxon>
        <taxon>Hexapoda</taxon>
        <taxon>Insecta</taxon>
        <taxon>Pterygota</taxon>
        <taxon>Neoptera</taxon>
        <taxon>Endopterygota</taxon>
        <taxon>Coleoptera</taxon>
        <taxon>Polyphaga</taxon>
        <taxon>Cucujiformia</taxon>
        <taxon>Tenebrionidae</taxon>
        <taxon>Tenebrionidae incertae sedis</taxon>
        <taxon>Tribolium</taxon>
    </lineage>
</organism>
<feature type="signal peptide" evidence="2">
    <location>
        <begin position="1"/>
        <end position="16"/>
    </location>
</feature>
<evidence type="ECO:0000313" key="3">
    <source>
        <dbReference type="EMBL" id="EFA11436.2"/>
    </source>
</evidence>
<keyword evidence="4" id="KW-1185">Reference proteome</keyword>
<accession>D6W6Z3</accession>
<keyword evidence="2" id="KW-0732">Signal</keyword>
<dbReference type="KEGG" id="tca:658041"/>
<feature type="compositionally biased region" description="Basic and acidic residues" evidence="1">
    <location>
        <begin position="388"/>
        <end position="400"/>
    </location>
</feature>
<dbReference type="AlphaFoldDB" id="D6W6Z3"/>
<dbReference type="HOGENOM" id="CLU_409021_0_0_1"/>
<gene>
    <name evidence="3" type="primary">AUGUSTUS-3.0.2_13617</name>
    <name evidence="3" type="ORF">TcasGA2_TC013617</name>
</gene>
<feature type="compositionally biased region" description="Low complexity" evidence="1">
    <location>
        <begin position="261"/>
        <end position="273"/>
    </location>
</feature>
<feature type="compositionally biased region" description="Low complexity" evidence="1">
    <location>
        <begin position="234"/>
        <end position="244"/>
    </location>
</feature>
<evidence type="ECO:0000256" key="2">
    <source>
        <dbReference type="SAM" id="SignalP"/>
    </source>
</evidence>
<dbReference type="Proteomes" id="UP000007266">
    <property type="component" value="Linkage group 1"/>
</dbReference>
<reference evidence="3 4" key="1">
    <citation type="journal article" date="2008" name="Nature">
        <title>The genome of the model beetle and pest Tribolium castaneum.</title>
        <authorList>
            <consortium name="Tribolium Genome Sequencing Consortium"/>
            <person name="Richards S."/>
            <person name="Gibbs R.A."/>
            <person name="Weinstock G.M."/>
            <person name="Brown S.J."/>
            <person name="Denell R."/>
            <person name="Beeman R.W."/>
            <person name="Gibbs R."/>
            <person name="Beeman R.W."/>
            <person name="Brown S.J."/>
            <person name="Bucher G."/>
            <person name="Friedrich M."/>
            <person name="Grimmelikhuijzen C.J."/>
            <person name="Klingler M."/>
            <person name="Lorenzen M."/>
            <person name="Richards S."/>
            <person name="Roth S."/>
            <person name="Schroder R."/>
            <person name="Tautz D."/>
            <person name="Zdobnov E.M."/>
            <person name="Muzny D."/>
            <person name="Gibbs R.A."/>
            <person name="Weinstock G.M."/>
            <person name="Attaway T."/>
            <person name="Bell S."/>
            <person name="Buhay C.J."/>
            <person name="Chandrabose M.N."/>
            <person name="Chavez D."/>
            <person name="Clerk-Blankenburg K.P."/>
            <person name="Cree A."/>
            <person name="Dao M."/>
            <person name="Davis C."/>
            <person name="Chacko J."/>
            <person name="Dinh H."/>
            <person name="Dugan-Rocha S."/>
            <person name="Fowler G."/>
            <person name="Garner T.T."/>
            <person name="Garnes J."/>
            <person name="Gnirke A."/>
            <person name="Hawes A."/>
            <person name="Hernandez J."/>
            <person name="Hines S."/>
            <person name="Holder M."/>
            <person name="Hume J."/>
            <person name="Jhangiani S.N."/>
            <person name="Joshi V."/>
            <person name="Khan Z.M."/>
            <person name="Jackson L."/>
            <person name="Kovar C."/>
            <person name="Kowis A."/>
            <person name="Lee S."/>
            <person name="Lewis L.R."/>
            <person name="Margolis J."/>
            <person name="Morgan M."/>
            <person name="Nazareth L.V."/>
            <person name="Nguyen N."/>
            <person name="Okwuonu G."/>
            <person name="Parker D."/>
            <person name="Richards S."/>
            <person name="Ruiz S.J."/>
            <person name="Santibanez J."/>
            <person name="Savard J."/>
            <person name="Scherer S.E."/>
            <person name="Schneider B."/>
            <person name="Sodergren E."/>
            <person name="Tautz D."/>
            <person name="Vattahil S."/>
            <person name="Villasana D."/>
            <person name="White C.S."/>
            <person name="Wright R."/>
            <person name="Park Y."/>
            <person name="Beeman R.W."/>
            <person name="Lord J."/>
            <person name="Oppert B."/>
            <person name="Lorenzen M."/>
            <person name="Brown S."/>
            <person name="Wang L."/>
            <person name="Savard J."/>
            <person name="Tautz D."/>
            <person name="Richards S."/>
            <person name="Weinstock G."/>
            <person name="Gibbs R.A."/>
            <person name="Liu Y."/>
            <person name="Worley K."/>
            <person name="Weinstock G."/>
            <person name="Elsik C.G."/>
            <person name="Reese J.T."/>
            <person name="Elhaik E."/>
            <person name="Landan G."/>
            <person name="Graur D."/>
            <person name="Arensburger P."/>
            <person name="Atkinson P."/>
            <person name="Beeman R.W."/>
            <person name="Beidler J."/>
            <person name="Brown S.J."/>
            <person name="Demuth J.P."/>
            <person name="Drury D.W."/>
            <person name="Du Y.Z."/>
            <person name="Fujiwara H."/>
            <person name="Lorenzen M."/>
            <person name="Maselli V."/>
            <person name="Osanai M."/>
            <person name="Park Y."/>
            <person name="Robertson H.M."/>
            <person name="Tu Z."/>
            <person name="Wang J.J."/>
            <person name="Wang S."/>
            <person name="Richards S."/>
            <person name="Song H."/>
            <person name="Zhang L."/>
            <person name="Sodergren E."/>
            <person name="Werner D."/>
            <person name="Stanke M."/>
            <person name="Morgenstern B."/>
            <person name="Solovyev V."/>
            <person name="Kosarev P."/>
            <person name="Brown G."/>
            <person name="Chen H.C."/>
            <person name="Ermolaeva O."/>
            <person name="Hlavina W."/>
            <person name="Kapustin Y."/>
            <person name="Kiryutin B."/>
            <person name="Kitts P."/>
            <person name="Maglott D."/>
            <person name="Pruitt K."/>
            <person name="Sapojnikov V."/>
            <person name="Souvorov A."/>
            <person name="Mackey A.J."/>
            <person name="Waterhouse R.M."/>
            <person name="Wyder S."/>
            <person name="Zdobnov E.M."/>
            <person name="Zdobnov E.M."/>
            <person name="Wyder S."/>
            <person name="Kriventseva E.V."/>
            <person name="Kadowaki T."/>
            <person name="Bork P."/>
            <person name="Aranda M."/>
            <person name="Bao R."/>
            <person name="Beermann A."/>
            <person name="Berns N."/>
            <person name="Bolognesi R."/>
            <person name="Bonneton F."/>
            <person name="Bopp D."/>
            <person name="Brown S.J."/>
            <person name="Bucher G."/>
            <person name="Butts T."/>
            <person name="Chaumot A."/>
            <person name="Denell R.E."/>
            <person name="Ferrier D.E."/>
            <person name="Friedrich M."/>
            <person name="Gordon C.M."/>
            <person name="Jindra M."/>
            <person name="Klingler M."/>
            <person name="Lan Q."/>
            <person name="Lattorff H.M."/>
            <person name="Laudet V."/>
            <person name="von Levetsow C."/>
            <person name="Liu Z."/>
            <person name="Lutz R."/>
            <person name="Lynch J.A."/>
            <person name="da Fonseca R.N."/>
            <person name="Posnien N."/>
            <person name="Reuter R."/>
            <person name="Roth S."/>
            <person name="Savard J."/>
            <person name="Schinko J.B."/>
            <person name="Schmitt C."/>
            <person name="Schoppmeier M."/>
            <person name="Schroder R."/>
            <person name="Shippy T.D."/>
            <person name="Simonnet F."/>
            <person name="Marques-Souza H."/>
            <person name="Tautz D."/>
            <person name="Tomoyasu Y."/>
            <person name="Trauner J."/>
            <person name="Van der Zee M."/>
            <person name="Vervoort M."/>
            <person name="Wittkopp N."/>
            <person name="Wimmer E.A."/>
            <person name="Yang X."/>
            <person name="Jones A.K."/>
            <person name="Sattelle D.B."/>
            <person name="Ebert P.R."/>
            <person name="Nelson D."/>
            <person name="Scott J.G."/>
            <person name="Beeman R.W."/>
            <person name="Muthukrishnan S."/>
            <person name="Kramer K.J."/>
            <person name="Arakane Y."/>
            <person name="Beeman R.W."/>
            <person name="Zhu Q."/>
            <person name="Hogenkamp D."/>
            <person name="Dixit R."/>
            <person name="Oppert B."/>
            <person name="Jiang H."/>
            <person name="Zou Z."/>
            <person name="Marshall J."/>
            <person name="Elpidina E."/>
            <person name="Vinokurov K."/>
            <person name="Oppert C."/>
            <person name="Zou Z."/>
            <person name="Evans J."/>
            <person name="Lu Z."/>
            <person name="Zhao P."/>
            <person name="Sumathipala N."/>
            <person name="Altincicek B."/>
            <person name="Vilcinskas A."/>
            <person name="Williams M."/>
            <person name="Hultmark D."/>
            <person name="Hetru C."/>
            <person name="Jiang H."/>
            <person name="Grimmelikhuijzen C.J."/>
            <person name="Hauser F."/>
            <person name="Cazzamali G."/>
            <person name="Williamson M."/>
            <person name="Park Y."/>
            <person name="Li B."/>
            <person name="Tanaka Y."/>
            <person name="Predel R."/>
            <person name="Neupert S."/>
            <person name="Schachtner J."/>
            <person name="Verleyen P."/>
            <person name="Raible F."/>
            <person name="Bork P."/>
            <person name="Friedrich M."/>
            <person name="Walden K.K."/>
            <person name="Robertson H.M."/>
            <person name="Angeli S."/>
            <person name="Foret S."/>
            <person name="Bucher G."/>
            <person name="Schuetz S."/>
            <person name="Maleszka R."/>
            <person name="Wimmer E.A."/>
            <person name="Beeman R.W."/>
            <person name="Lorenzen M."/>
            <person name="Tomoyasu Y."/>
            <person name="Miller S.C."/>
            <person name="Grossmann D."/>
            <person name="Bucher G."/>
        </authorList>
    </citation>
    <scope>NUCLEOTIDE SEQUENCE [LARGE SCALE GENOMIC DNA]</scope>
    <source>
        <strain evidence="3 4">Georgia GA2</strain>
    </source>
</reference>
<evidence type="ECO:0000313" key="4">
    <source>
        <dbReference type="Proteomes" id="UP000007266"/>
    </source>
</evidence>
<evidence type="ECO:0000256" key="1">
    <source>
        <dbReference type="SAM" id="MobiDB-lite"/>
    </source>
</evidence>
<dbReference type="OrthoDB" id="6726553at2759"/>
<feature type="compositionally biased region" description="Polar residues" evidence="1">
    <location>
        <begin position="292"/>
        <end position="305"/>
    </location>
</feature>
<reference evidence="3 4" key="2">
    <citation type="journal article" date="2010" name="Nucleic Acids Res.">
        <title>BeetleBase in 2010: revisions to provide comprehensive genomic information for Tribolium castaneum.</title>
        <authorList>
            <person name="Kim H.S."/>
            <person name="Murphy T."/>
            <person name="Xia J."/>
            <person name="Caragea D."/>
            <person name="Park Y."/>
            <person name="Beeman R.W."/>
            <person name="Lorenzen M.D."/>
            <person name="Butcher S."/>
            <person name="Manak J.R."/>
            <person name="Brown S.J."/>
        </authorList>
    </citation>
    <scope>GENOME REANNOTATION</scope>
    <source>
        <strain evidence="3 4">Georgia GA2</strain>
    </source>
</reference>
<feature type="compositionally biased region" description="Basic residues" evidence="1">
    <location>
        <begin position="331"/>
        <end position="344"/>
    </location>
</feature>